<dbReference type="GeneID" id="17325024"/>
<organism evidence="1 2">
    <name type="scientific">Chondrus crispus</name>
    <name type="common">Carrageen Irish moss</name>
    <name type="synonym">Polymorpha crispa</name>
    <dbReference type="NCBI Taxonomy" id="2769"/>
    <lineage>
        <taxon>Eukaryota</taxon>
        <taxon>Rhodophyta</taxon>
        <taxon>Florideophyceae</taxon>
        <taxon>Rhodymeniophycidae</taxon>
        <taxon>Gigartinales</taxon>
        <taxon>Gigartinaceae</taxon>
        <taxon>Chondrus</taxon>
    </lineage>
</organism>
<evidence type="ECO:0000313" key="1">
    <source>
        <dbReference type="EMBL" id="CDF77524.1"/>
    </source>
</evidence>
<dbReference type="SUPFAM" id="SSF48371">
    <property type="entry name" value="ARM repeat"/>
    <property type="match status" value="1"/>
</dbReference>
<reference evidence="2" key="1">
    <citation type="journal article" date="2013" name="Proc. Natl. Acad. Sci. U.S.A.">
        <title>Genome structure and metabolic features in the red seaweed Chondrus crispus shed light on evolution of the Archaeplastida.</title>
        <authorList>
            <person name="Collen J."/>
            <person name="Porcel B."/>
            <person name="Carre W."/>
            <person name="Ball S.G."/>
            <person name="Chaparro C."/>
            <person name="Tonon T."/>
            <person name="Barbeyron T."/>
            <person name="Michel G."/>
            <person name="Noel B."/>
            <person name="Valentin K."/>
            <person name="Elias M."/>
            <person name="Artiguenave F."/>
            <person name="Arun A."/>
            <person name="Aury J.M."/>
            <person name="Barbosa-Neto J.F."/>
            <person name="Bothwell J.H."/>
            <person name="Bouget F.Y."/>
            <person name="Brillet L."/>
            <person name="Cabello-Hurtado F."/>
            <person name="Capella-Gutierrez S."/>
            <person name="Charrier B."/>
            <person name="Cladiere L."/>
            <person name="Cock J.M."/>
            <person name="Coelho S.M."/>
            <person name="Colleoni C."/>
            <person name="Czjzek M."/>
            <person name="Da Silva C."/>
            <person name="Delage L."/>
            <person name="Denoeud F."/>
            <person name="Deschamps P."/>
            <person name="Dittami S.M."/>
            <person name="Gabaldon T."/>
            <person name="Gachon C.M."/>
            <person name="Groisillier A."/>
            <person name="Herve C."/>
            <person name="Jabbari K."/>
            <person name="Katinka M."/>
            <person name="Kloareg B."/>
            <person name="Kowalczyk N."/>
            <person name="Labadie K."/>
            <person name="Leblanc C."/>
            <person name="Lopez P.J."/>
            <person name="McLachlan D.H."/>
            <person name="Meslet-Cladiere L."/>
            <person name="Moustafa A."/>
            <person name="Nehr Z."/>
            <person name="Nyvall Collen P."/>
            <person name="Panaud O."/>
            <person name="Partensky F."/>
            <person name="Poulain J."/>
            <person name="Rensing S.A."/>
            <person name="Rousvoal S."/>
            <person name="Samson G."/>
            <person name="Symeonidi A."/>
            <person name="Weissenbach J."/>
            <person name="Zambounis A."/>
            <person name="Wincker P."/>
            <person name="Boyen C."/>
        </authorList>
    </citation>
    <scope>NUCLEOTIDE SEQUENCE [LARGE SCALE GENOMIC DNA]</scope>
    <source>
        <strain evidence="2">cv. Stackhouse</strain>
    </source>
</reference>
<dbReference type="RefSeq" id="XP_005717308.1">
    <property type="nucleotide sequence ID" value="XM_005717251.1"/>
</dbReference>
<dbReference type="InterPro" id="IPR016024">
    <property type="entry name" value="ARM-type_fold"/>
</dbReference>
<dbReference type="AlphaFoldDB" id="S0F3L9"/>
<sequence length="384" mass="41830">MSFSLANFQHQLCSSVPDHRQAALQDLTEQLSSLPACDIAGFSALLHAVSQADPHPSVRLAAVKNRFCPPTATALALFDSNPTVRLHAARRCASTDQQPVPVPDAFDDLLALLAVESDEDVVLEVLHTLGTILASHKGNFALDHLLGILGCASPAHQDRNDVFCHRDSYAVIRDMAEHDSFRVRAAVSHVLFAVAARGSASAAGEGGEKLMYACFELFELLVQDTDAVVQMSAAGALVKSALEKRWKGGGEKVRLSEETAVHVIRLLEPVIATSELQTEETARTLALLLTCPLRTLSGYGLVETFLRRRLYSARCTNIEGQKPFQAQNADGLSKPATIRSSASTLRFLESTLRSIIDVNRDFVRVLDLTRAHSDKYSRFKGMNV</sequence>
<dbReference type="KEGG" id="ccp:CHC_T00005386001"/>
<gene>
    <name evidence="1" type="ORF">CHC_T00005386001</name>
</gene>
<name>S0F3L9_CHOCR</name>
<proteinExistence type="predicted"/>
<accession>S0F3L9</accession>
<dbReference type="Gene3D" id="1.25.10.10">
    <property type="entry name" value="Leucine-rich Repeat Variant"/>
    <property type="match status" value="1"/>
</dbReference>
<protein>
    <submittedName>
        <fullName evidence="1">Uncharacterized protein</fullName>
    </submittedName>
</protein>
<dbReference type="Gramene" id="CDF77524">
    <property type="protein sequence ID" value="CDF77524"/>
    <property type="gene ID" value="CHC_T00005386001"/>
</dbReference>
<keyword evidence="2" id="KW-1185">Reference proteome</keyword>
<dbReference type="Proteomes" id="UP000012073">
    <property type="component" value="Unassembled WGS sequence"/>
</dbReference>
<dbReference type="EMBL" id="HG001843">
    <property type="protein sequence ID" value="CDF77524.1"/>
    <property type="molecule type" value="Genomic_DNA"/>
</dbReference>
<dbReference type="InterPro" id="IPR011989">
    <property type="entry name" value="ARM-like"/>
</dbReference>
<evidence type="ECO:0000313" key="2">
    <source>
        <dbReference type="Proteomes" id="UP000012073"/>
    </source>
</evidence>